<accession>A0A662DIS3</accession>
<evidence type="ECO:0000313" key="2">
    <source>
        <dbReference type="EMBL" id="RLE14211.1"/>
    </source>
</evidence>
<feature type="compositionally biased region" description="Basic and acidic residues" evidence="1">
    <location>
        <begin position="67"/>
        <end position="78"/>
    </location>
</feature>
<proteinExistence type="predicted"/>
<comment type="caution">
    <text evidence="2">The sequence shown here is derived from an EMBL/GenBank/DDBJ whole genome shotgun (WGS) entry which is preliminary data.</text>
</comment>
<dbReference type="AlphaFoldDB" id="A0A662DIS3"/>
<evidence type="ECO:0000313" key="3">
    <source>
        <dbReference type="Proteomes" id="UP000267654"/>
    </source>
</evidence>
<feature type="region of interest" description="Disordered" evidence="1">
    <location>
        <begin position="67"/>
        <end position="86"/>
    </location>
</feature>
<sequence length="86" mass="10155">DFSWNWNTMGRWVNFVYLVCLVYRNQQPTTNNQQPRTNNSDQQLLSNQEFVERYTILIFQESIKRGSSERSEALRGKCEALPPQLA</sequence>
<protein>
    <submittedName>
        <fullName evidence="2">Uncharacterized protein</fullName>
    </submittedName>
</protein>
<dbReference type="EMBL" id="QMQB01000048">
    <property type="protein sequence ID" value="RLE14211.1"/>
    <property type="molecule type" value="Genomic_DNA"/>
</dbReference>
<feature type="non-terminal residue" evidence="2">
    <location>
        <position position="1"/>
    </location>
</feature>
<reference evidence="2 3" key="1">
    <citation type="submission" date="2018-06" db="EMBL/GenBank/DDBJ databases">
        <title>Extensive metabolic versatility and redundancy in microbially diverse, dynamic hydrothermal sediments.</title>
        <authorList>
            <person name="Dombrowski N."/>
            <person name="Teske A."/>
            <person name="Baker B.J."/>
        </authorList>
    </citation>
    <scope>NUCLEOTIDE SEQUENCE [LARGE SCALE GENOMIC DNA]</scope>
    <source>
        <strain evidence="2">B19_G9</strain>
    </source>
</reference>
<gene>
    <name evidence="2" type="ORF">DRI96_01765</name>
</gene>
<evidence type="ECO:0000256" key="1">
    <source>
        <dbReference type="SAM" id="MobiDB-lite"/>
    </source>
</evidence>
<organism evidence="2 3">
    <name type="scientific">Aerophobetes bacterium</name>
    <dbReference type="NCBI Taxonomy" id="2030807"/>
    <lineage>
        <taxon>Bacteria</taxon>
        <taxon>Candidatus Aerophobota</taxon>
    </lineage>
</organism>
<dbReference type="Proteomes" id="UP000267654">
    <property type="component" value="Unassembled WGS sequence"/>
</dbReference>
<name>A0A662DIS3_UNCAE</name>